<sequence>MTAAANSNSSTMAARPANYAYGSPNGSLAGQRMFKKHKVLPHPRKQPSETQSYEVQSTPRRNGSVTDSPVSQADAPQRSASQTLRHQSRRIGSGPDLPPTPPSHSRTSSSTHSIPPPSPSPEHVSQTPTTPARAPATPPNQKSPPTPDVTPPQPVTRPKAVRPIPMDRTVSKATTATGDSRAESFRTAREEPYSSEEDDLQSTVRPNALSARTSSQNTVRHASEPQTNPPAPVGLGLGLESPQEEELPTPKAKGDFGTFDGEWASNSEVEQEWDDNLGRNVTVRKRRQVPEKASDKESMIASRYEPRREKRKVEILEDRVVTPTNATRALRAMSHRDRATFYAPSEIAWSRTPTTEASANADSRRFSGMSAKSTKSNASTVVEAILVDAPAIPHRRQTLRHVRKQVGLRDSGSDLSRLSSAANSSIQIEESPRRPRPLARSTEARNNSYASNTTFNSISSGRARKEIWKSGAIPVIVVPDRRSSVKSKSSRTPSLRSTSSRRSKRSASLSSATRANGSRTTTDLPTPIFDRPGRRSRTLSESDGSDQRTIDYPPVIPKRSSSLSAPTSRNTSRAGSLTAESLKAQSALLNQQSGHETRAPALTLQRAQSSETDNGHHHRDHKHNVDHHGDPFFGKRLDAHNTPFSAASVETNGTAPEVSEAKAVSLYPHQNSSVLVVNHSNKPSESSSTESSQTDSEFLRPPRRPTITTTGPDGEEGFMTPPQQRSVGDVDSPLRNPRAAPPVPPFIPPAIQFIPATPSGLTPHHERQRNMGNYFETMVEEEPHRTGSIVRRALTRRRNSETCPPKSARPGLLTRTLSLTRRGSLSRSSHKDQSSVEVPCSCPECEGPPPDDGRLHPHWRPAYSDPEDDVWEREMEDEPISQVYRYPPIDNRPQPPRRRISERVRKTFAILPSRDEGLSYSPPSLNEPERRTIRRTDSGNLRVMRRRSSLDSLRDQSDDPPPYNNRDGDGRSGTRGEAGPKRRRRFSISGTLEGLQNIPRQLNERKREKRTQELRQKISGPREVRDGVGDVIRRNTYREMHQQRHSPSTNF</sequence>
<proteinExistence type="predicted"/>
<feature type="compositionally biased region" description="Basic and acidic residues" evidence="1">
    <location>
        <begin position="626"/>
        <end position="639"/>
    </location>
</feature>
<feature type="compositionally biased region" description="Basic and acidic residues" evidence="1">
    <location>
        <begin position="180"/>
        <end position="192"/>
    </location>
</feature>
<feature type="region of interest" description="Disordered" evidence="1">
    <location>
        <begin position="1"/>
        <end position="306"/>
    </location>
</feature>
<feature type="compositionally biased region" description="Polar residues" evidence="1">
    <location>
        <begin position="444"/>
        <end position="456"/>
    </location>
</feature>
<feature type="compositionally biased region" description="Low complexity" evidence="1">
    <location>
        <begin position="408"/>
        <end position="420"/>
    </location>
</feature>
<feature type="compositionally biased region" description="Low complexity" evidence="1">
    <location>
        <begin position="103"/>
        <end position="113"/>
    </location>
</feature>
<feature type="region of interest" description="Disordered" evidence="1">
    <location>
        <begin position="481"/>
        <end position="579"/>
    </location>
</feature>
<feature type="region of interest" description="Disordered" evidence="1">
    <location>
        <begin position="679"/>
        <end position="745"/>
    </location>
</feature>
<feature type="compositionally biased region" description="Polar residues" evidence="1">
    <location>
        <begin position="559"/>
        <end position="579"/>
    </location>
</feature>
<feature type="region of interest" description="Disordered" evidence="1">
    <location>
        <begin position="605"/>
        <end position="639"/>
    </location>
</feature>
<feature type="compositionally biased region" description="Pro residues" evidence="1">
    <location>
        <begin position="136"/>
        <end position="155"/>
    </location>
</feature>
<keyword evidence="3" id="KW-1185">Reference proteome</keyword>
<feature type="compositionally biased region" description="Low complexity" evidence="1">
    <location>
        <begin position="811"/>
        <end position="827"/>
    </location>
</feature>
<dbReference type="Proteomes" id="UP001281614">
    <property type="component" value="Unassembled WGS sequence"/>
</dbReference>
<evidence type="ECO:0000256" key="1">
    <source>
        <dbReference type="SAM" id="MobiDB-lite"/>
    </source>
</evidence>
<feature type="compositionally biased region" description="Low complexity" evidence="1">
    <location>
        <begin position="684"/>
        <end position="696"/>
    </location>
</feature>
<accession>A0AAD9Y9V6</accession>
<feature type="compositionally biased region" description="Polar residues" evidence="1">
    <location>
        <begin position="48"/>
        <end position="71"/>
    </location>
</feature>
<gene>
    <name evidence="2" type="ORF">CKAH01_01083</name>
</gene>
<protein>
    <submittedName>
        <fullName evidence="2">Uncharacterized protein</fullName>
    </submittedName>
</protein>
<feature type="region of interest" description="Disordered" evidence="1">
    <location>
        <begin position="402"/>
        <end position="456"/>
    </location>
</feature>
<feature type="compositionally biased region" description="Basic and acidic residues" evidence="1">
    <location>
        <begin position="927"/>
        <end position="937"/>
    </location>
</feature>
<feature type="compositionally biased region" description="Acidic residues" evidence="1">
    <location>
        <begin position="865"/>
        <end position="879"/>
    </location>
</feature>
<feature type="compositionally biased region" description="Low complexity" evidence="1">
    <location>
        <begin position="1"/>
        <end position="14"/>
    </location>
</feature>
<evidence type="ECO:0000313" key="3">
    <source>
        <dbReference type="Proteomes" id="UP001281614"/>
    </source>
</evidence>
<name>A0AAD9Y9V6_COLKA</name>
<dbReference type="AlphaFoldDB" id="A0AAD9Y9V6"/>
<feature type="compositionally biased region" description="Basic residues" evidence="1">
    <location>
        <begin position="616"/>
        <end position="625"/>
    </location>
</feature>
<comment type="caution">
    <text evidence="2">The sequence shown here is derived from an EMBL/GenBank/DDBJ whole genome shotgun (WGS) entry which is preliminary data.</text>
</comment>
<feature type="compositionally biased region" description="Basic and acidic residues" evidence="1">
    <location>
        <begin position="288"/>
        <end position="306"/>
    </location>
</feature>
<feature type="compositionally biased region" description="Basic and acidic residues" evidence="1">
    <location>
        <begin position="948"/>
        <end position="957"/>
    </location>
</feature>
<feature type="region of interest" description="Disordered" evidence="1">
    <location>
        <begin position="353"/>
        <end position="372"/>
    </location>
</feature>
<feature type="compositionally biased region" description="Low complexity" evidence="1">
    <location>
        <begin position="506"/>
        <end position="515"/>
    </location>
</feature>
<feature type="compositionally biased region" description="Basic and acidic residues" evidence="1">
    <location>
        <begin position="966"/>
        <end position="980"/>
    </location>
</feature>
<feature type="compositionally biased region" description="Basic and acidic residues" evidence="1">
    <location>
        <begin position="1002"/>
        <end position="1042"/>
    </location>
</feature>
<feature type="compositionally biased region" description="Polar residues" evidence="1">
    <location>
        <begin position="201"/>
        <end position="226"/>
    </location>
</feature>
<feature type="compositionally biased region" description="Low complexity" evidence="1">
    <location>
        <begin position="121"/>
        <end position="135"/>
    </location>
</feature>
<organism evidence="2 3">
    <name type="scientific">Colletotrichum kahawae</name>
    <name type="common">Coffee berry disease fungus</name>
    <dbReference type="NCBI Taxonomy" id="34407"/>
    <lineage>
        <taxon>Eukaryota</taxon>
        <taxon>Fungi</taxon>
        <taxon>Dikarya</taxon>
        <taxon>Ascomycota</taxon>
        <taxon>Pezizomycotina</taxon>
        <taxon>Sordariomycetes</taxon>
        <taxon>Hypocreomycetidae</taxon>
        <taxon>Glomerellales</taxon>
        <taxon>Glomerellaceae</taxon>
        <taxon>Colletotrichum</taxon>
        <taxon>Colletotrichum gloeosporioides species complex</taxon>
    </lineage>
</organism>
<dbReference type="EMBL" id="VYYT01000222">
    <property type="protein sequence ID" value="KAK2755191.1"/>
    <property type="molecule type" value="Genomic_DNA"/>
</dbReference>
<reference evidence="2" key="1">
    <citation type="submission" date="2023-02" db="EMBL/GenBank/DDBJ databases">
        <title>Colletotrichum kahawae CIFC_Que2 genome sequencing and assembly.</title>
        <authorList>
            <person name="Baroncelli R."/>
        </authorList>
    </citation>
    <scope>NUCLEOTIDE SEQUENCE</scope>
    <source>
        <strain evidence="2">CIFC_Que2</strain>
    </source>
</reference>
<evidence type="ECO:0000313" key="2">
    <source>
        <dbReference type="EMBL" id="KAK2755191.1"/>
    </source>
</evidence>
<feature type="compositionally biased region" description="Basic residues" evidence="1">
    <location>
        <begin position="33"/>
        <end position="45"/>
    </location>
</feature>
<feature type="compositionally biased region" description="Low complexity" evidence="1">
    <location>
        <begin position="835"/>
        <end position="845"/>
    </location>
</feature>
<feature type="region of interest" description="Disordered" evidence="1">
    <location>
        <begin position="796"/>
        <end position="1051"/>
    </location>
</feature>